<evidence type="ECO:0000313" key="2">
    <source>
        <dbReference type="EMBL" id="GBP79170.1"/>
    </source>
</evidence>
<reference evidence="2 3" key="1">
    <citation type="journal article" date="2019" name="Commun. Biol.">
        <title>The bagworm genome reveals a unique fibroin gene that provides high tensile strength.</title>
        <authorList>
            <person name="Kono N."/>
            <person name="Nakamura H."/>
            <person name="Ohtoshi R."/>
            <person name="Tomita M."/>
            <person name="Numata K."/>
            <person name="Arakawa K."/>
        </authorList>
    </citation>
    <scope>NUCLEOTIDE SEQUENCE [LARGE SCALE GENOMIC DNA]</scope>
</reference>
<proteinExistence type="predicted"/>
<evidence type="ECO:0000256" key="1">
    <source>
        <dbReference type="SAM" id="MobiDB-lite"/>
    </source>
</evidence>
<name>A0A4C1YVA9_EUMVA</name>
<feature type="region of interest" description="Disordered" evidence="1">
    <location>
        <begin position="67"/>
        <end position="87"/>
    </location>
</feature>
<dbReference type="AlphaFoldDB" id="A0A4C1YVA9"/>
<accession>A0A4C1YVA9</accession>
<sequence length="100" mass="10743">MYTSDDNQSTAETCSPATFYFKLKGLNFEPPPPAAPSARRGLLTAVVANAITTFLCSMSCRRVLHPVSAPAPPPVHRPPAPVSRRVGRRLGAFCRPPAAR</sequence>
<dbReference type="Proteomes" id="UP000299102">
    <property type="component" value="Unassembled WGS sequence"/>
</dbReference>
<gene>
    <name evidence="2" type="ORF">EVAR_62071_1</name>
</gene>
<protein>
    <submittedName>
        <fullName evidence="2">Uncharacterized protein</fullName>
    </submittedName>
</protein>
<dbReference type="EMBL" id="BGZK01001403">
    <property type="protein sequence ID" value="GBP79170.1"/>
    <property type="molecule type" value="Genomic_DNA"/>
</dbReference>
<organism evidence="2 3">
    <name type="scientific">Eumeta variegata</name>
    <name type="common">Bagworm moth</name>
    <name type="synonym">Eumeta japonica</name>
    <dbReference type="NCBI Taxonomy" id="151549"/>
    <lineage>
        <taxon>Eukaryota</taxon>
        <taxon>Metazoa</taxon>
        <taxon>Ecdysozoa</taxon>
        <taxon>Arthropoda</taxon>
        <taxon>Hexapoda</taxon>
        <taxon>Insecta</taxon>
        <taxon>Pterygota</taxon>
        <taxon>Neoptera</taxon>
        <taxon>Endopterygota</taxon>
        <taxon>Lepidoptera</taxon>
        <taxon>Glossata</taxon>
        <taxon>Ditrysia</taxon>
        <taxon>Tineoidea</taxon>
        <taxon>Psychidae</taxon>
        <taxon>Oiketicinae</taxon>
        <taxon>Eumeta</taxon>
    </lineage>
</organism>
<keyword evidence="3" id="KW-1185">Reference proteome</keyword>
<comment type="caution">
    <text evidence="2">The sequence shown here is derived from an EMBL/GenBank/DDBJ whole genome shotgun (WGS) entry which is preliminary data.</text>
</comment>
<evidence type="ECO:0000313" key="3">
    <source>
        <dbReference type="Proteomes" id="UP000299102"/>
    </source>
</evidence>
<feature type="compositionally biased region" description="Pro residues" evidence="1">
    <location>
        <begin position="69"/>
        <end position="81"/>
    </location>
</feature>